<dbReference type="AlphaFoldDB" id="A0A8T0IHB2"/>
<organism evidence="8 9">
    <name type="scientific">Ceratodon purpureus</name>
    <name type="common">Fire moss</name>
    <name type="synonym">Dicranum purpureum</name>
    <dbReference type="NCBI Taxonomy" id="3225"/>
    <lineage>
        <taxon>Eukaryota</taxon>
        <taxon>Viridiplantae</taxon>
        <taxon>Streptophyta</taxon>
        <taxon>Embryophyta</taxon>
        <taxon>Bryophyta</taxon>
        <taxon>Bryophytina</taxon>
        <taxon>Bryopsida</taxon>
        <taxon>Dicranidae</taxon>
        <taxon>Pseudoditrichales</taxon>
        <taxon>Ditrichaceae</taxon>
        <taxon>Ceratodon</taxon>
    </lineage>
</organism>
<evidence type="ECO:0000256" key="6">
    <source>
        <dbReference type="RuleBase" id="RU003653"/>
    </source>
</evidence>
<evidence type="ECO:0000313" key="8">
    <source>
        <dbReference type="EMBL" id="KAG0582301.1"/>
    </source>
</evidence>
<dbReference type="GO" id="GO:0070006">
    <property type="term" value="F:metalloaminopeptidase activity"/>
    <property type="evidence" value="ECO:0007669"/>
    <property type="project" value="UniProtKB-UniRule"/>
</dbReference>
<evidence type="ECO:0000256" key="2">
    <source>
        <dbReference type="ARBA" id="ARBA00022670"/>
    </source>
</evidence>
<dbReference type="PANTHER" id="PTHR43330">
    <property type="entry name" value="METHIONINE AMINOPEPTIDASE"/>
    <property type="match status" value="1"/>
</dbReference>
<comment type="caution">
    <text evidence="5">Lacks conserved residue(s) required for the propagation of feature annotation.</text>
</comment>
<keyword evidence="9" id="KW-1185">Reference proteome</keyword>
<name>A0A8T0IHB2_CERPU</name>
<dbReference type="InterPro" id="IPR001714">
    <property type="entry name" value="Pept_M24_MAP"/>
</dbReference>
<keyword evidence="2 5" id="KW-0645">Protease</keyword>
<feature type="binding site" evidence="5">
    <location>
        <position position="270"/>
    </location>
    <ligand>
        <name>a divalent metal cation</name>
        <dbReference type="ChEBI" id="CHEBI:60240"/>
        <label>2</label>
        <note>catalytic</note>
    </ligand>
</feature>
<evidence type="ECO:0000259" key="7">
    <source>
        <dbReference type="Pfam" id="PF00557"/>
    </source>
</evidence>
<keyword evidence="1 5" id="KW-0031">Aminopeptidase</keyword>
<feature type="domain" description="Peptidase M24" evidence="7">
    <location>
        <begin position="114"/>
        <end position="340"/>
    </location>
</feature>
<dbReference type="NCBIfam" id="TIGR00500">
    <property type="entry name" value="met_pdase_I"/>
    <property type="match status" value="1"/>
</dbReference>
<dbReference type="GO" id="GO:0046872">
    <property type="term" value="F:metal ion binding"/>
    <property type="evidence" value="ECO:0007669"/>
    <property type="project" value="UniProtKB-UniRule"/>
</dbReference>
<dbReference type="Proteomes" id="UP000822688">
    <property type="component" value="Chromosome 3"/>
</dbReference>
<comment type="caution">
    <text evidence="8">The sequence shown here is derived from an EMBL/GenBank/DDBJ whole genome shotgun (WGS) entry which is preliminary data.</text>
</comment>
<dbReference type="GO" id="GO:0006508">
    <property type="term" value="P:proteolysis"/>
    <property type="evidence" value="ECO:0007669"/>
    <property type="project" value="UniProtKB-KW"/>
</dbReference>
<protein>
    <recommendedName>
        <fullName evidence="6">Methionine aminopeptidase</fullName>
        <ecNumber evidence="6">3.4.11.18</ecNumber>
    </recommendedName>
</protein>
<evidence type="ECO:0000256" key="4">
    <source>
        <dbReference type="ARBA" id="ARBA00022801"/>
    </source>
</evidence>
<dbReference type="EMBL" id="CM026423">
    <property type="protein sequence ID" value="KAG0582301.1"/>
    <property type="molecule type" value="Genomic_DNA"/>
</dbReference>
<feature type="binding site" evidence="5">
    <location>
        <position position="196"/>
    </location>
    <ligand>
        <name>a divalent metal cation</name>
        <dbReference type="ChEBI" id="CHEBI:60240"/>
        <label>1</label>
    </ligand>
</feature>
<feature type="binding site" evidence="5">
    <location>
        <position position="302"/>
    </location>
    <ligand>
        <name>a divalent metal cation</name>
        <dbReference type="ChEBI" id="CHEBI:60240"/>
        <label>2</label>
        <note>catalytic</note>
    </ligand>
</feature>
<comment type="catalytic activity">
    <reaction evidence="5 6">
        <text>Release of N-terminal amino acids, preferentially methionine, from peptides and arylamides.</text>
        <dbReference type="EC" id="3.4.11.18"/>
    </reaction>
</comment>
<dbReference type="InterPro" id="IPR036005">
    <property type="entry name" value="Creatinase/aminopeptidase-like"/>
</dbReference>
<evidence type="ECO:0000256" key="3">
    <source>
        <dbReference type="ARBA" id="ARBA00022723"/>
    </source>
</evidence>
<evidence type="ECO:0000313" key="9">
    <source>
        <dbReference type="Proteomes" id="UP000822688"/>
    </source>
</evidence>
<comment type="cofactor">
    <cofactor evidence="5">
        <name>Co(2+)</name>
        <dbReference type="ChEBI" id="CHEBI:48828"/>
    </cofactor>
    <cofactor evidence="5">
        <name>Zn(2+)</name>
        <dbReference type="ChEBI" id="CHEBI:29105"/>
    </cofactor>
    <cofactor evidence="5">
        <name>Mn(2+)</name>
        <dbReference type="ChEBI" id="CHEBI:29035"/>
    </cofactor>
    <cofactor evidence="5">
        <name>Fe(2+)</name>
        <dbReference type="ChEBI" id="CHEBI:29033"/>
    </cofactor>
    <text evidence="5">Binds 2 divalent metal cations per subunit. Has a high-affinity and a low affinity metal-binding site. The true nature of the physiological cofactor is under debate. The enzyme is active with cobalt, zinc, manganese or divalent iron ions. Most likely, methionine aminopeptidases function as mononuclear Fe(2+)-metalloproteases under physiological conditions, and the catalytically relevant metal-binding site has been assigned to the histidine-containing high-affinity site.</text>
</comment>
<accession>A0A8T0IHB2</accession>
<dbReference type="GO" id="GO:0009507">
    <property type="term" value="C:chloroplast"/>
    <property type="evidence" value="ECO:0007669"/>
    <property type="project" value="TreeGrafter"/>
</dbReference>
<feature type="binding site" evidence="5">
    <location>
        <position position="277"/>
    </location>
    <ligand>
        <name>substrate</name>
    </ligand>
</feature>
<dbReference type="HAMAP" id="MF_01974">
    <property type="entry name" value="MetAP_1"/>
    <property type="match status" value="1"/>
</dbReference>
<dbReference type="PRINTS" id="PR00599">
    <property type="entry name" value="MAPEPTIDASE"/>
</dbReference>
<sequence length="358" mass="38248">MMGSVRALGRHQSRLKHLFASSTGISANGGGGGGQCRGGENLMAVAEVSTSAWLEQQTNPPKGSIRPRSFMRPEMVSPRLDVPRHISRPPYVGAAEPPVMAEVIQIQDEAGVAGMRAAGRLASLIRDFVGSLVRPGVTTDEIDKAAHEAIIDSGAYPSLLGFGGFPKSVSTSINECICSGIPNLRALKKGDIVNIDVNIYFNGYHAETSETYICGVVDKSVKQFVEVARDCLDTAIAICGPGVEFREIGAIITDIADGCNYHVVEHVIGHGVGSLFHSAPAIYHHYNYKSGKMAIGQTFTIEPALSMGTVKALQWDDMWTTVTADGSYSAQFKHTVLITESGAEILTPIKEVEADDSE</sequence>
<dbReference type="EC" id="3.4.11.18" evidence="6"/>
<dbReference type="Pfam" id="PF00557">
    <property type="entry name" value="Peptidase_M24"/>
    <property type="match status" value="1"/>
</dbReference>
<reference evidence="8" key="1">
    <citation type="submission" date="2020-06" db="EMBL/GenBank/DDBJ databases">
        <title>WGS assembly of Ceratodon purpureus strain R40.</title>
        <authorList>
            <person name="Carey S.B."/>
            <person name="Jenkins J."/>
            <person name="Shu S."/>
            <person name="Lovell J.T."/>
            <person name="Sreedasyam A."/>
            <person name="Maumus F."/>
            <person name="Tiley G.P."/>
            <person name="Fernandez-Pozo N."/>
            <person name="Barry K."/>
            <person name="Chen C."/>
            <person name="Wang M."/>
            <person name="Lipzen A."/>
            <person name="Daum C."/>
            <person name="Saski C.A."/>
            <person name="Payton A.C."/>
            <person name="Mcbreen J.C."/>
            <person name="Conrad R.E."/>
            <person name="Kollar L.M."/>
            <person name="Olsson S."/>
            <person name="Huttunen S."/>
            <person name="Landis J.B."/>
            <person name="Wickett N.J."/>
            <person name="Johnson M.G."/>
            <person name="Rensing S.A."/>
            <person name="Grimwood J."/>
            <person name="Schmutz J."/>
            <person name="Mcdaniel S.F."/>
        </authorList>
    </citation>
    <scope>NUCLEOTIDE SEQUENCE</scope>
    <source>
        <strain evidence="8">R40</strain>
    </source>
</reference>
<evidence type="ECO:0000256" key="1">
    <source>
        <dbReference type="ARBA" id="ARBA00022438"/>
    </source>
</evidence>
<dbReference type="Gene3D" id="3.90.230.10">
    <property type="entry name" value="Creatinase/methionine aminopeptidase superfamily"/>
    <property type="match status" value="1"/>
</dbReference>
<proteinExistence type="inferred from homology"/>
<evidence type="ECO:0000256" key="5">
    <source>
        <dbReference type="HAMAP-Rule" id="MF_03174"/>
    </source>
</evidence>
<dbReference type="SUPFAM" id="SSF55920">
    <property type="entry name" value="Creatinase/aminopeptidase"/>
    <property type="match status" value="1"/>
</dbReference>
<keyword evidence="3 5" id="KW-0479">Metal-binding</keyword>
<dbReference type="CDD" id="cd01086">
    <property type="entry name" value="MetAP1"/>
    <property type="match status" value="1"/>
</dbReference>
<dbReference type="PANTHER" id="PTHR43330:SF1">
    <property type="entry name" value="METHIONINE AMINOPEPTIDASE 1B, CHLOROPLASTIC"/>
    <property type="match status" value="1"/>
</dbReference>
<gene>
    <name evidence="8" type="ORF">KC19_3G049800</name>
</gene>
<dbReference type="InterPro" id="IPR000994">
    <property type="entry name" value="Pept_M24"/>
</dbReference>
<comment type="similarity">
    <text evidence="5">Belongs to the peptidase M24A family. Methionine aminopeptidase type 1 subfamily.</text>
</comment>
<comment type="function">
    <text evidence="6">Cotranslationally removes the N-terminal methionine from nascent proteins. The N-terminal methionine is often cleaved when the second residue in the primary sequence is small and uncharged (Met-Ala-, Cys, Gly, Pro, Ser, Thr, or Val).</text>
</comment>
<keyword evidence="4 5" id="KW-0378">Hydrolase</keyword>
<dbReference type="GO" id="GO:0004239">
    <property type="term" value="F:initiator methionyl aminopeptidase activity"/>
    <property type="evidence" value="ECO:0007669"/>
    <property type="project" value="UniProtKB-UniRule"/>
</dbReference>
<dbReference type="InterPro" id="IPR002467">
    <property type="entry name" value="Pept_M24A_MAP1"/>
</dbReference>